<reference evidence="4 5" key="1">
    <citation type="submission" date="2018-08" db="EMBL/GenBank/DDBJ databases">
        <authorList>
            <person name="Khan S.A."/>
            <person name="Jeon C.O."/>
            <person name="Chun B.H."/>
            <person name="Jeong S.E."/>
        </authorList>
    </citation>
    <scope>NUCLEOTIDE SEQUENCE [LARGE SCALE GENOMIC DNA]</scope>
    <source>
        <strain evidence="4 5">S-16</strain>
    </source>
</reference>
<keyword evidence="5" id="KW-1185">Reference proteome</keyword>
<dbReference type="SUPFAM" id="SSF110997">
    <property type="entry name" value="Sporulation related repeat"/>
    <property type="match status" value="1"/>
</dbReference>
<dbReference type="AlphaFoldDB" id="A0A3N7HQX4"/>
<dbReference type="GO" id="GO:0042834">
    <property type="term" value="F:peptidoglycan binding"/>
    <property type="evidence" value="ECO:0007669"/>
    <property type="project" value="InterPro"/>
</dbReference>
<dbReference type="Pfam" id="PF05036">
    <property type="entry name" value="SPOR"/>
    <property type="match status" value="1"/>
</dbReference>
<dbReference type="Proteomes" id="UP000267464">
    <property type="component" value="Unassembled WGS sequence"/>
</dbReference>
<reference evidence="4 5" key="2">
    <citation type="submission" date="2018-12" db="EMBL/GenBank/DDBJ databases">
        <title>Rhizobacter gummiphilus sp. nov., a rubber-degrading bacterium isolated from the soil of a botanical garden in Japan.</title>
        <authorList>
            <person name="Shunsuke S.S."/>
        </authorList>
    </citation>
    <scope>NUCLEOTIDE SEQUENCE [LARGE SCALE GENOMIC DNA]</scope>
    <source>
        <strain evidence="4 5">S-16</strain>
    </source>
</reference>
<feature type="compositionally biased region" description="Low complexity" evidence="1">
    <location>
        <begin position="98"/>
        <end position="118"/>
    </location>
</feature>
<dbReference type="PANTHER" id="PTHR38687">
    <property type="entry name" value="CELL DIVISION PROTEIN DEDD-RELATED"/>
    <property type="match status" value="1"/>
</dbReference>
<evidence type="ECO:0000259" key="3">
    <source>
        <dbReference type="PROSITE" id="PS51724"/>
    </source>
</evidence>
<comment type="caution">
    <text evidence="4">The sequence shown here is derived from an EMBL/GenBank/DDBJ whole genome shotgun (WGS) entry which is preliminary data.</text>
</comment>
<evidence type="ECO:0000313" key="4">
    <source>
        <dbReference type="EMBL" id="RQP24647.1"/>
    </source>
</evidence>
<feature type="compositionally biased region" description="Pro residues" evidence="1">
    <location>
        <begin position="83"/>
        <end position="97"/>
    </location>
</feature>
<dbReference type="GO" id="GO:0032153">
    <property type="term" value="C:cell division site"/>
    <property type="evidence" value="ECO:0007669"/>
    <property type="project" value="TreeGrafter"/>
</dbReference>
<dbReference type="PROSITE" id="PS51724">
    <property type="entry name" value="SPOR"/>
    <property type="match status" value="1"/>
</dbReference>
<proteinExistence type="predicted"/>
<accession>A0A3N7HQX4</accession>
<dbReference type="GO" id="GO:0032506">
    <property type="term" value="P:cytokinetic process"/>
    <property type="evidence" value="ECO:0007669"/>
    <property type="project" value="TreeGrafter"/>
</dbReference>
<keyword evidence="2" id="KW-1133">Transmembrane helix</keyword>
<organism evidence="4 5">
    <name type="scientific">Piscinibacter terrae</name>
    <dbReference type="NCBI Taxonomy" id="2496871"/>
    <lineage>
        <taxon>Bacteria</taxon>
        <taxon>Pseudomonadati</taxon>
        <taxon>Pseudomonadota</taxon>
        <taxon>Betaproteobacteria</taxon>
        <taxon>Burkholderiales</taxon>
        <taxon>Sphaerotilaceae</taxon>
        <taxon>Piscinibacter</taxon>
    </lineage>
</organism>
<keyword evidence="2" id="KW-0472">Membrane</keyword>
<dbReference type="RefSeq" id="WP_124541075.1">
    <property type="nucleotide sequence ID" value="NZ_QUSW01000003.1"/>
</dbReference>
<feature type="transmembrane region" description="Helical" evidence="2">
    <location>
        <begin position="7"/>
        <end position="30"/>
    </location>
</feature>
<keyword evidence="2" id="KW-0812">Transmembrane</keyword>
<dbReference type="OrthoDB" id="7063246at2"/>
<name>A0A3N7HQX4_9BURK</name>
<dbReference type="Gene3D" id="3.30.70.1070">
    <property type="entry name" value="Sporulation related repeat"/>
    <property type="match status" value="1"/>
</dbReference>
<feature type="domain" description="SPOR" evidence="3">
    <location>
        <begin position="147"/>
        <end position="226"/>
    </location>
</feature>
<dbReference type="GO" id="GO:0030428">
    <property type="term" value="C:cell septum"/>
    <property type="evidence" value="ECO:0007669"/>
    <property type="project" value="TreeGrafter"/>
</dbReference>
<feature type="compositionally biased region" description="Basic and acidic residues" evidence="1">
    <location>
        <begin position="202"/>
        <end position="214"/>
    </location>
</feature>
<feature type="region of interest" description="Disordered" evidence="1">
    <location>
        <begin position="46"/>
        <end position="121"/>
    </location>
</feature>
<dbReference type="InterPro" id="IPR052521">
    <property type="entry name" value="Cell_div_SPOR-domain"/>
</dbReference>
<evidence type="ECO:0000256" key="1">
    <source>
        <dbReference type="SAM" id="MobiDB-lite"/>
    </source>
</evidence>
<dbReference type="EMBL" id="QUSW01000003">
    <property type="protein sequence ID" value="RQP24647.1"/>
    <property type="molecule type" value="Genomic_DNA"/>
</dbReference>
<feature type="region of interest" description="Disordered" evidence="1">
    <location>
        <begin position="202"/>
        <end position="227"/>
    </location>
</feature>
<gene>
    <name evidence="4" type="ORF">DZC73_14750</name>
</gene>
<dbReference type="InterPro" id="IPR036680">
    <property type="entry name" value="SPOR-like_sf"/>
</dbReference>
<dbReference type="InterPro" id="IPR007730">
    <property type="entry name" value="SPOR-like_dom"/>
</dbReference>
<evidence type="ECO:0000256" key="2">
    <source>
        <dbReference type="SAM" id="Phobius"/>
    </source>
</evidence>
<protein>
    <recommendedName>
        <fullName evidence="3">SPOR domain-containing protein</fullName>
    </recommendedName>
</protein>
<sequence>MKFQRGGFVMGLIVGLMVGLAIALGVALYVTKVPVPFVNKVPQRTAEQDAAEAEKNKNWDPNAPLHGKNPAKPNMNAASGVVAPPPAAPPQATPANPPQAGNTAPAPIATAPAASKPAVARRDPADILADKPAQAAPVAAAASTKAGAEAFSFFVQVGAYARPEDADAQRAKLAMMGMGAKITEREQAGRTVYRVRVGPFDHKEEADGTKEKLDAAGMESSLVRVQR</sequence>
<evidence type="ECO:0000313" key="5">
    <source>
        <dbReference type="Proteomes" id="UP000267464"/>
    </source>
</evidence>
<dbReference type="PANTHER" id="PTHR38687:SF1">
    <property type="entry name" value="CELL DIVISION PROTEIN DEDD"/>
    <property type="match status" value="1"/>
</dbReference>